<reference evidence="1" key="2">
    <citation type="journal article" date="2018" name="ISME J.">
        <title>A dynamic microbial community with high functional redundancy inhabits the cold, oxic subseafloor aquifer.</title>
        <authorList>
            <person name="Tully B.J."/>
            <person name="Wheat C.G."/>
            <person name="Glazer B.T."/>
            <person name="Huber J.A."/>
        </authorList>
    </citation>
    <scope>NUCLEOTIDE SEQUENCE</scope>
    <source>
        <strain evidence="1">NORP83</strain>
    </source>
</reference>
<name>A0A2A4Z7E9_9PROT</name>
<dbReference type="EMBL" id="NVUS01000003">
    <property type="protein sequence ID" value="PCJ03034.1"/>
    <property type="molecule type" value="Genomic_DNA"/>
</dbReference>
<organism evidence="1">
    <name type="scientific">OCS116 cluster bacterium</name>
    <dbReference type="NCBI Taxonomy" id="2030921"/>
    <lineage>
        <taxon>Bacteria</taxon>
        <taxon>Pseudomonadati</taxon>
        <taxon>Pseudomonadota</taxon>
        <taxon>Alphaproteobacteria</taxon>
        <taxon>OCS116 cluster</taxon>
    </lineage>
</organism>
<reference key="1">
    <citation type="submission" date="2017-08" db="EMBL/GenBank/DDBJ databases">
        <title>A dynamic microbial community with high functional redundancy inhabits the cold, oxic subseafloor aquifer.</title>
        <authorList>
            <person name="Tully B.J."/>
            <person name="Wheat C.G."/>
            <person name="Glazer B.T."/>
            <person name="Huber J.A."/>
        </authorList>
    </citation>
    <scope>NUCLEOTIDE SEQUENCE [LARGE SCALE GENOMIC DNA]</scope>
</reference>
<dbReference type="InterPro" id="IPR021955">
    <property type="entry name" value="DUF3572"/>
</dbReference>
<protein>
    <recommendedName>
        <fullName evidence="2">DUF3572 domain-containing protein</fullName>
    </recommendedName>
</protein>
<evidence type="ECO:0008006" key="2">
    <source>
        <dbReference type="Google" id="ProtNLM"/>
    </source>
</evidence>
<proteinExistence type="predicted"/>
<accession>A0A2A4Z7E9</accession>
<sequence length="87" mass="9828">MNNHQAENIAVAALQYLVANEPYFDHFLANSGMEAEQIKHAITTADFQISILDFICLDESLLLSFCQTAEIAPAEPYKAFQYLSYHN</sequence>
<comment type="caution">
    <text evidence="1">The sequence shown here is derived from an EMBL/GenBank/DDBJ whole genome shotgun (WGS) entry which is preliminary data.</text>
</comment>
<dbReference type="AlphaFoldDB" id="A0A2A4Z7E9"/>
<evidence type="ECO:0000313" key="1">
    <source>
        <dbReference type="EMBL" id="PCJ03034.1"/>
    </source>
</evidence>
<dbReference type="Pfam" id="PF12096">
    <property type="entry name" value="DUF3572"/>
    <property type="match status" value="1"/>
</dbReference>
<gene>
    <name evidence="1" type="ORF">COB13_03595</name>
</gene>